<dbReference type="RefSeq" id="WP_132013350.1">
    <property type="nucleotide sequence ID" value="NZ_SLUN01000005.1"/>
</dbReference>
<keyword evidence="8" id="KW-0472">Membrane</keyword>
<protein>
    <submittedName>
        <fullName evidence="10">Biotin transport system ATP-binding protein</fullName>
    </submittedName>
</protein>
<dbReference type="Pfam" id="PF00005">
    <property type="entry name" value="ABC_tran"/>
    <property type="match status" value="1"/>
</dbReference>
<evidence type="ECO:0000256" key="2">
    <source>
        <dbReference type="ARBA" id="ARBA00005417"/>
    </source>
</evidence>
<accession>A0A4R1S215</accession>
<evidence type="ECO:0000259" key="9">
    <source>
        <dbReference type="PROSITE" id="PS50893"/>
    </source>
</evidence>
<dbReference type="Proteomes" id="UP000295008">
    <property type="component" value="Unassembled WGS sequence"/>
</dbReference>
<dbReference type="SUPFAM" id="SSF52540">
    <property type="entry name" value="P-loop containing nucleoside triphosphate hydrolases"/>
    <property type="match status" value="1"/>
</dbReference>
<evidence type="ECO:0000256" key="4">
    <source>
        <dbReference type="ARBA" id="ARBA00022475"/>
    </source>
</evidence>
<dbReference type="InterPro" id="IPR003593">
    <property type="entry name" value="AAA+_ATPase"/>
</dbReference>
<gene>
    <name evidence="10" type="ORF">EDC14_100553</name>
</gene>
<evidence type="ECO:0000256" key="1">
    <source>
        <dbReference type="ARBA" id="ARBA00004202"/>
    </source>
</evidence>
<dbReference type="InterPro" id="IPR027417">
    <property type="entry name" value="P-loop_NTPase"/>
</dbReference>
<dbReference type="GO" id="GO:0043190">
    <property type="term" value="C:ATP-binding cassette (ABC) transporter complex"/>
    <property type="evidence" value="ECO:0007669"/>
    <property type="project" value="TreeGrafter"/>
</dbReference>
<evidence type="ECO:0000256" key="6">
    <source>
        <dbReference type="ARBA" id="ARBA00022840"/>
    </source>
</evidence>
<dbReference type="PANTHER" id="PTHR43553">
    <property type="entry name" value="HEAVY METAL TRANSPORTER"/>
    <property type="match status" value="1"/>
</dbReference>
<keyword evidence="3" id="KW-0813">Transport</keyword>
<dbReference type="FunFam" id="3.40.50.300:FF:000224">
    <property type="entry name" value="Energy-coupling factor transporter ATP-binding protein EcfA"/>
    <property type="match status" value="1"/>
</dbReference>
<comment type="similarity">
    <text evidence="2">Belongs to the ABC transporter superfamily.</text>
</comment>
<keyword evidence="11" id="KW-1185">Reference proteome</keyword>
<dbReference type="EMBL" id="SLUN01000005">
    <property type="protein sequence ID" value="TCL73191.1"/>
    <property type="molecule type" value="Genomic_DNA"/>
</dbReference>
<dbReference type="SMART" id="SM00382">
    <property type="entry name" value="AAA"/>
    <property type="match status" value="1"/>
</dbReference>
<keyword evidence="6 10" id="KW-0067">ATP-binding</keyword>
<evidence type="ECO:0000313" key="11">
    <source>
        <dbReference type="Proteomes" id="UP000295008"/>
    </source>
</evidence>
<dbReference type="GO" id="GO:0016887">
    <property type="term" value="F:ATP hydrolysis activity"/>
    <property type="evidence" value="ECO:0007669"/>
    <property type="project" value="InterPro"/>
</dbReference>
<name>A0A4R1S215_HYDET</name>
<evidence type="ECO:0000256" key="5">
    <source>
        <dbReference type="ARBA" id="ARBA00022741"/>
    </source>
</evidence>
<dbReference type="Gene3D" id="3.40.50.300">
    <property type="entry name" value="P-loop containing nucleotide triphosphate hydrolases"/>
    <property type="match status" value="1"/>
</dbReference>
<dbReference type="InterPro" id="IPR017871">
    <property type="entry name" value="ABC_transporter-like_CS"/>
</dbReference>
<dbReference type="GO" id="GO:0042626">
    <property type="term" value="F:ATPase-coupled transmembrane transporter activity"/>
    <property type="evidence" value="ECO:0007669"/>
    <property type="project" value="TreeGrafter"/>
</dbReference>
<evidence type="ECO:0000313" key="10">
    <source>
        <dbReference type="EMBL" id="TCL73191.1"/>
    </source>
</evidence>
<organism evidence="10 11">
    <name type="scientific">Hydrogenispora ethanolica</name>
    <dbReference type="NCBI Taxonomy" id="1082276"/>
    <lineage>
        <taxon>Bacteria</taxon>
        <taxon>Bacillati</taxon>
        <taxon>Bacillota</taxon>
        <taxon>Hydrogenispora</taxon>
    </lineage>
</organism>
<proteinExistence type="inferred from homology"/>
<dbReference type="PANTHER" id="PTHR43553:SF24">
    <property type="entry name" value="ENERGY-COUPLING FACTOR TRANSPORTER ATP-BINDING PROTEIN ECFA1"/>
    <property type="match status" value="1"/>
</dbReference>
<evidence type="ECO:0000256" key="8">
    <source>
        <dbReference type="ARBA" id="ARBA00023136"/>
    </source>
</evidence>
<sequence length="249" mass="26530">MSLLEIRHLTKIFAGGTVALTDVHLAVDRGELLVLAGTNGSGKTVLARHLNGLLLPTSGEVLLEGAPIAGRLPEVRRQVGLVFQNSDNQIVGETVAADVAFGPENLGLPPAEVRERVAEALAQVDLAALAEARPQLLSGGQKRKLAIAGVLAMRPKLIVLDEPFTGLDYPGVVQILRQLLRLREQGHSLIIVTHELEKILAHADRMAVLSAGRLVASGAPGALLGLLEEYGIKRPYGEERPVATMTWLS</sequence>
<dbReference type="InterPro" id="IPR003439">
    <property type="entry name" value="ABC_transporter-like_ATP-bd"/>
</dbReference>
<dbReference type="InterPro" id="IPR015856">
    <property type="entry name" value="ABC_transpr_CbiO/EcfA_su"/>
</dbReference>
<dbReference type="InterPro" id="IPR050095">
    <property type="entry name" value="ECF_ABC_transporter_ATP-bd"/>
</dbReference>
<reference evidence="10 11" key="1">
    <citation type="submission" date="2019-03" db="EMBL/GenBank/DDBJ databases">
        <title>Genomic Encyclopedia of Type Strains, Phase IV (KMG-IV): sequencing the most valuable type-strain genomes for metagenomic binning, comparative biology and taxonomic classification.</title>
        <authorList>
            <person name="Goeker M."/>
        </authorList>
    </citation>
    <scope>NUCLEOTIDE SEQUENCE [LARGE SCALE GENOMIC DNA]</scope>
    <source>
        <strain evidence="10 11">LX-B</strain>
    </source>
</reference>
<dbReference type="PROSITE" id="PS50893">
    <property type="entry name" value="ABC_TRANSPORTER_2"/>
    <property type="match status" value="1"/>
</dbReference>
<dbReference type="AlphaFoldDB" id="A0A4R1S215"/>
<dbReference type="GO" id="GO:0005524">
    <property type="term" value="F:ATP binding"/>
    <property type="evidence" value="ECO:0007669"/>
    <property type="project" value="UniProtKB-KW"/>
</dbReference>
<dbReference type="CDD" id="cd03225">
    <property type="entry name" value="ABC_cobalt_CbiO_domain1"/>
    <property type="match status" value="1"/>
</dbReference>
<evidence type="ECO:0000256" key="7">
    <source>
        <dbReference type="ARBA" id="ARBA00022967"/>
    </source>
</evidence>
<feature type="domain" description="ABC transporter" evidence="9">
    <location>
        <begin position="4"/>
        <end position="236"/>
    </location>
</feature>
<evidence type="ECO:0000256" key="3">
    <source>
        <dbReference type="ARBA" id="ARBA00022448"/>
    </source>
</evidence>
<keyword evidence="5" id="KW-0547">Nucleotide-binding</keyword>
<dbReference type="PROSITE" id="PS00211">
    <property type="entry name" value="ABC_TRANSPORTER_1"/>
    <property type="match status" value="1"/>
</dbReference>
<keyword evidence="7" id="KW-1278">Translocase</keyword>
<dbReference type="OrthoDB" id="9784332at2"/>
<comment type="subcellular location">
    <subcellularLocation>
        <location evidence="1">Cell membrane</location>
        <topology evidence="1">Peripheral membrane protein</topology>
    </subcellularLocation>
</comment>
<keyword evidence="4" id="KW-1003">Cell membrane</keyword>
<comment type="caution">
    <text evidence="10">The sequence shown here is derived from an EMBL/GenBank/DDBJ whole genome shotgun (WGS) entry which is preliminary data.</text>
</comment>